<dbReference type="InterPro" id="IPR029057">
    <property type="entry name" value="PRTase-like"/>
</dbReference>
<dbReference type="PANTHER" id="PTHR19278:SF9">
    <property type="entry name" value="URIDINE 5'-MONOPHOSPHATE SYNTHASE"/>
    <property type="match status" value="1"/>
</dbReference>
<evidence type="ECO:0000256" key="5">
    <source>
        <dbReference type="ARBA" id="ARBA00022975"/>
    </source>
</evidence>
<dbReference type="RefSeq" id="WP_386056364.1">
    <property type="nucleotide sequence ID" value="NZ_JBHTKL010000001.1"/>
</dbReference>
<keyword evidence="4 6" id="KW-0808">Transferase</keyword>
<comment type="similarity">
    <text evidence="6">Belongs to the purine/pyrimidine phosphoribosyltransferase family. PyrE subfamily.</text>
</comment>
<evidence type="ECO:0000259" key="7">
    <source>
        <dbReference type="Pfam" id="PF00156"/>
    </source>
</evidence>
<dbReference type="InterPro" id="IPR004467">
    <property type="entry name" value="Or_phspho_trans_dom"/>
</dbReference>
<accession>A0ABW3KW68</accession>
<dbReference type="InterPro" id="IPR023031">
    <property type="entry name" value="OPRT"/>
</dbReference>
<comment type="subunit">
    <text evidence="6">Homodimer.</text>
</comment>
<keyword evidence="9" id="KW-1185">Reference proteome</keyword>
<reference evidence="9" key="1">
    <citation type="journal article" date="2019" name="Int. J. Syst. Evol. Microbiol.">
        <title>The Global Catalogue of Microorganisms (GCM) 10K type strain sequencing project: providing services to taxonomists for standard genome sequencing and annotation.</title>
        <authorList>
            <consortium name="The Broad Institute Genomics Platform"/>
            <consortium name="The Broad Institute Genome Sequencing Center for Infectious Disease"/>
            <person name="Wu L."/>
            <person name="Ma J."/>
        </authorList>
    </citation>
    <scope>NUCLEOTIDE SEQUENCE [LARGE SCALE GENOMIC DNA]</scope>
    <source>
        <strain evidence="9">CCUG 56607</strain>
    </source>
</reference>
<dbReference type="Gene3D" id="3.40.50.2020">
    <property type="match status" value="1"/>
</dbReference>
<dbReference type="HAMAP" id="MF_01208">
    <property type="entry name" value="PyrE"/>
    <property type="match status" value="1"/>
</dbReference>
<dbReference type="EC" id="2.4.2.10" evidence="2 6"/>
<dbReference type="InterPro" id="IPR000836">
    <property type="entry name" value="PRTase_dom"/>
</dbReference>
<feature type="binding site" evidence="6">
    <location>
        <position position="99"/>
    </location>
    <ligand>
        <name>5-phospho-alpha-D-ribose 1-diphosphate</name>
        <dbReference type="ChEBI" id="CHEBI:58017"/>
        <note>ligand shared between dimeric partners</note>
    </ligand>
</feature>
<evidence type="ECO:0000256" key="2">
    <source>
        <dbReference type="ARBA" id="ARBA00011971"/>
    </source>
</evidence>
<comment type="cofactor">
    <cofactor evidence="6">
        <name>Mg(2+)</name>
        <dbReference type="ChEBI" id="CHEBI:18420"/>
    </cofactor>
</comment>
<dbReference type="CDD" id="cd06223">
    <property type="entry name" value="PRTases_typeI"/>
    <property type="match status" value="1"/>
</dbReference>
<comment type="catalytic activity">
    <reaction evidence="6">
        <text>orotidine 5'-phosphate + diphosphate = orotate + 5-phospho-alpha-D-ribose 1-diphosphate</text>
        <dbReference type="Rhea" id="RHEA:10380"/>
        <dbReference type="ChEBI" id="CHEBI:30839"/>
        <dbReference type="ChEBI" id="CHEBI:33019"/>
        <dbReference type="ChEBI" id="CHEBI:57538"/>
        <dbReference type="ChEBI" id="CHEBI:58017"/>
        <dbReference type="EC" id="2.4.2.10"/>
    </reaction>
</comment>
<evidence type="ECO:0000313" key="8">
    <source>
        <dbReference type="EMBL" id="MFD1018112.1"/>
    </source>
</evidence>
<feature type="binding site" description="in other chain" evidence="6">
    <location>
        <begin position="121"/>
        <end position="129"/>
    </location>
    <ligand>
        <name>5-phospho-alpha-D-ribose 1-diphosphate</name>
        <dbReference type="ChEBI" id="CHEBI:58017"/>
        <note>ligand shared between dimeric partners</note>
    </ligand>
</feature>
<comment type="caution">
    <text evidence="8">The sequence shown here is derived from an EMBL/GenBank/DDBJ whole genome shotgun (WGS) entry which is preliminary data.</text>
</comment>
<keyword evidence="5 6" id="KW-0665">Pyrimidine biosynthesis</keyword>
<organism evidence="8 9">
    <name type="scientific">Thalassobacillus hwangdonensis</name>
    <dbReference type="NCBI Taxonomy" id="546108"/>
    <lineage>
        <taxon>Bacteria</taxon>
        <taxon>Bacillati</taxon>
        <taxon>Bacillota</taxon>
        <taxon>Bacilli</taxon>
        <taxon>Bacillales</taxon>
        <taxon>Bacillaceae</taxon>
        <taxon>Thalassobacillus</taxon>
    </lineage>
</organism>
<feature type="binding site" evidence="6">
    <location>
        <position position="125"/>
    </location>
    <ligand>
        <name>orotate</name>
        <dbReference type="ChEBI" id="CHEBI:30839"/>
    </ligand>
</feature>
<evidence type="ECO:0000256" key="3">
    <source>
        <dbReference type="ARBA" id="ARBA00022676"/>
    </source>
</evidence>
<dbReference type="Pfam" id="PF00156">
    <property type="entry name" value="Pribosyltran"/>
    <property type="match status" value="1"/>
</dbReference>
<dbReference type="NCBIfam" id="TIGR00336">
    <property type="entry name" value="pyrE"/>
    <property type="match status" value="1"/>
</dbReference>
<gene>
    <name evidence="6 8" type="primary">pyrE</name>
    <name evidence="8" type="ORF">ACFQ2J_02770</name>
</gene>
<evidence type="ECO:0000256" key="6">
    <source>
        <dbReference type="HAMAP-Rule" id="MF_01208"/>
    </source>
</evidence>
<comment type="function">
    <text evidence="6">Catalyzes the transfer of a ribosyl phosphate group from 5-phosphoribose 1-diphosphate to orotate, leading to the formation of orotidine monophosphate (OMP).</text>
</comment>
<comment type="caution">
    <text evidence="6">Lacks conserved residue(s) required for the propagation of feature annotation.</text>
</comment>
<keyword evidence="6" id="KW-0460">Magnesium</keyword>
<feature type="binding site" evidence="6">
    <location>
        <position position="95"/>
    </location>
    <ligand>
        <name>5-phospho-alpha-D-ribose 1-diphosphate</name>
        <dbReference type="ChEBI" id="CHEBI:58017"/>
        <note>ligand shared between dimeric partners</note>
    </ligand>
</feature>
<protein>
    <recommendedName>
        <fullName evidence="2 6">Orotate phosphoribosyltransferase</fullName>
        <shortName evidence="6">OPRT</shortName>
        <shortName evidence="6">OPRTase</shortName>
        <ecNumber evidence="2 6">2.4.2.10</ecNumber>
    </recommendedName>
</protein>
<sequence>MFDNSSILSGLLEIGAVQIQPDDPFTLSSGLMSPIYCDNRLTMSYPEIRRSIRDRFTQQIKELGEIDVIAGCATAGIPHAAFVAEVLDLPMIYVRSKPKSHGKGSQIEGKLHKGQKVVLIEDLFSTGGSAIQAAEAIKEAGGEVVKIIAIFSYQLDKSKQNFKEAGFEVESLTDLDELLTFMKRNGGLSEIQEEKVLKWRKDPSGYKG</sequence>
<feature type="binding site" evidence="6">
    <location>
        <position position="101"/>
    </location>
    <ligand>
        <name>5-phospho-alpha-D-ribose 1-diphosphate</name>
        <dbReference type="ChEBI" id="CHEBI:58017"/>
        <note>ligand shared between dimeric partners</note>
    </ligand>
</feature>
<keyword evidence="3 6" id="KW-0328">Glycosyltransferase</keyword>
<evidence type="ECO:0000256" key="4">
    <source>
        <dbReference type="ARBA" id="ARBA00022679"/>
    </source>
</evidence>
<dbReference type="Proteomes" id="UP001596990">
    <property type="component" value="Unassembled WGS sequence"/>
</dbReference>
<evidence type="ECO:0000256" key="1">
    <source>
        <dbReference type="ARBA" id="ARBA00004889"/>
    </source>
</evidence>
<proteinExistence type="inferred from homology"/>
<feature type="domain" description="Phosphoribosyltransferase" evidence="7">
    <location>
        <begin position="55"/>
        <end position="156"/>
    </location>
</feature>
<comment type="pathway">
    <text evidence="1 6">Pyrimidine metabolism; UMP biosynthesis via de novo pathway; UMP from orotate: step 1/2.</text>
</comment>
<dbReference type="PANTHER" id="PTHR19278">
    <property type="entry name" value="OROTATE PHOSPHORIBOSYLTRANSFERASE"/>
    <property type="match status" value="1"/>
</dbReference>
<dbReference type="GO" id="GO:0004588">
    <property type="term" value="F:orotate phosphoribosyltransferase activity"/>
    <property type="evidence" value="ECO:0007669"/>
    <property type="project" value="UniProtKB-EC"/>
</dbReference>
<evidence type="ECO:0000313" key="9">
    <source>
        <dbReference type="Proteomes" id="UP001596990"/>
    </source>
</evidence>
<name>A0ABW3KW68_9BACI</name>
<dbReference type="SUPFAM" id="SSF53271">
    <property type="entry name" value="PRTase-like"/>
    <property type="match status" value="1"/>
</dbReference>
<dbReference type="EMBL" id="JBHTKL010000001">
    <property type="protein sequence ID" value="MFD1018112.1"/>
    <property type="molecule type" value="Genomic_DNA"/>
</dbReference>